<dbReference type="Proteomes" id="UP000629438">
    <property type="component" value="Unassembled WGS sequence"/>
</dbReference>
<dbReference type="AlphaFoldDB" id="A0A850YZH9"/>
<evidence type="ECO:0000313" key="8">
    <source>
        <dbReference type="Proteomes" id="UP000629438"/>
    </source>
</evidence>
<feature type="non-terminal residue" evidence="7">
    <location>
        <position position="1"/>
    </location>
</feature>
<dbReference type="PANTHER" id="PTHR18962:SF0">
    <property type="entry name" value="COILED-COIL DOMAIN-CONTAINING PROTEIN 39"/>
    <property type="match status" value="1"/>
</dbReference>
<feature type="region of interest" description="Disordered" evidence="6">
    <location>
        <begin position="178"/>
        <end position="250"/>
    </location>
</feature>
<dbReference type="Pfam" id="PF24161">
    <property type="entry name" value="CCDC39"/>
    <property type="match status" value="1"/>
</dbReference>
<comment type="similarity">
    <text evidence="1">Belongs to the CCDC39 family.</text>
</comment>
<protein>
    <recommendedName>
        <fullName evidence="2">Coiled-coil domain-containing protein 39</fullName>
    </recommendedName>
</protein>
<dbReference type="EMBL" id="WAAG01017711">
    <property type="protein sequence ID" value="NWH98687.1"/>
    <property type="molecule type" value="Genomic_DNA"/>
</dbReference>
<name>A0A850YZH9_9PASS</name>
<dbReference type="PANTHER" id="PTHR18962">
    <property type="entry name" value="COILED-COIL DOMAIN-CONTAINING PROTEIN 39"/>
    <property type="match status" value="1"/>
</dbReference>
<feature type="non-terminal residue" evidence="7">
    <location>
        <position position="250"/>
    </location>
</feature>
<keyword evidence="8" id="KW-1185">Reference proteome</keyword>
<comment type="caution">
    <text evidence="7">The sequence shown here is derived from an EMBL/GenBank/DDBJ whole genome shotgun (WGS) entry which is preliminary data.</text>
</comment>
<feature type="compositionally biased region" description="Polar residues" evidence="6">
    <location>
        <begin position="234"/>
        <end position="244"/>
    </location>
</feature>
<dbReference type="GO" id="GO:0005930">
    <property type="term" value="C:axoneme"/>
    <property type="evidence" value="ECO:0007669"/>
    <property type="project" value="InterPro"/>
</dbReference>
<evidence type="ECO:0000256" key="6">
    <source>
        <dbReference type="SAM" id="MobiDB-lite"/>
    </source>
</evidence>
<dbReference type="GO" id="GO:0060287">
    <property type="term" value="P:epithelial cilium movement involved in determination of left/right asymmetry"/>
    <property type="evidence" value="ECO:0007669"/>
    <property type="project" value="TreeGrafter"/>
</dbReference>
<organism evidence="7 8">
    <name type="scientific">Tichodroma muraria</name>
    <dbReference type="NCBI Taxonomy" id="237442"/>
    <lineage>
        <taxon>Eukaryota</taxon>
        <taxon>Metazoa</taxon>
        <taxon>Chordata</taxon>
        <taxon>Craniata</taxon>
        <taxon>Vertebrata</taxon>
        <taxon>Euteleostomi</taxon>
        <taxon>Archelosauria</taxon>
        <taxon>Archosauria</taxon>
        <taxon>Dinosauria</taxon>
        <taxon>Saurischia</taxon>
        <taxon>Theropoda</taxon>
        <taxon>Coelurosauria</taxon>
        <taxon>Aves</taxon>
        <taxon>Neognathae</taxon>
        <taxon>Neoaves</taxon>
        <taxon>Telluraves</taxon>
        <taxon>Australaves</taxon>
        <taxon>Passeriformes</taxon>
        <taxon>Sittidae</taxon>
        <taxon>Tichodroma</taxon>
    </lineage>
</organism>
<keyword evidence="3 5" id="KW-0175">Coiled coil</keyword>
<accession>A0A850YZH9</accession>
<evidence type="ECO:0000256" key="1">
    <source>
        <dbReference type="ARBA" id="ARBA00005805"/>
    </source>
</evidence>
<evidence type="ECO:0000256" key="4">
    <source>
        <dbReference type="ARBA" id="ARBA00045182"/>
    </source>
</evidence>
<gene>
    <name evidence="7" type="primary">Ccdc39</name>
    <name evidence="7" type="ORF">TICMUR_R12312</name>
</gene>
<comment type="function">
    <text evidence="4">Required for assembly of dynein regulatory complex (DRC) and inner dynein arm (IDA) complexes, which are responsible for ciliary beat regulation, thereby playing a central role in motility in cilia and flagella. Probably acts together with CCDC40 to form a molecular ruler that determines the 96 nanometer (nm) repeat length and arrangements of components in cilia and flagella. Not required for outer dynein arm complexes assembly.</text>
</comment>
<dbReference type="GO" id="GO:0060285">
    <property type="term" value="P:cilium-dependent cell motility"/>
    <property type="evidence" value="ECO:0007669"/>
    <property type="project" value="TreeGrafter"/>
</dbReference>
<evidence type="ECO:0000256" key="3">
    <source>
        <dbReference type="ARBA" id="ARBA00023054"/>
    </source>
</evidence>
<dbReference type="OrthoDB" id="10259720at2759"/>
<sequence length="250" mass="28488">TAMENSLCVLKNWNRNYKSSFKAVPETSEELEERLKLEKNKRDADEKYRYKQRQIKELQENLQSMQQHFDVIRTQKALFEEQKKEKQALISQLKKDIEEQKPKLERVIKQCSKLSREIRSQREGGIETLEERDIHLRELKGFNRTVNQVIADVLEANPGLTAPFQMYFDKFNLELPTAASPSGSQTSQYPQSSLLPARFPSRKTSASSQASSAKVVELTLPLPTPEEAAALGSQPASRGSTSETSELKKS</sequence>
<feature type="compositionally biased region" description="Polar residues" evidence="6">
    <location>
        <begin position="179"/>
        <end position="194"/>
    </location>
</feature>
<feature type="coiled-coil region" evidence="5">
    <location>
        <begin position="41"/>
        <end position="99"/>
    </location>
</feature>
<evidence type="ECO:0000313" key="7">
    <source>
        <dbReference type="EMBL" id="NWH98687.1"/>
    </source>
</evidence>
<dbReference type="GO" id="GO:0036159">
    <property type="term" value="P:inner dynein arm assembly"/>
    <property type="evidence" value="ECO:0007669"/>
    <property type="project" value="InterPro"/>
</dbReference>
<dbReference type="InterPro" id="IPR033290">
    <property type="entry name" value="CCDC39"/>
</dbReference>
<proteinExistence type="inferred from homology"/>
<dbReference type="GO" id="GO:0005576">
    <property type="term" value="C:extracellular region"/>
    <property type="evidence" value="ECO:0007669"/>
    <property type="project" value="GOC"/>
</dbReference>
<evidence type="ECO:0000256" key="2">
    <source>
        <dbReference type="ARBA" id="ARBA00016725"/>
    </source>
</evidence>
<evidence type="ECO:0000256" key="5">
    <source>
        <dbReference type="SAM" id="Coils"/>
    </source>
</evidence>
<reference evidence="7" key="1">
    <citation type="submission" date="2019-09" db="EMBL/GenBank/DDBJ databases">
        <title>Bird 10,000 Genomes (B10K) Project - Family phase.</title>
        <authorList>
            <person name="Zhang G."/>
        </authorList>
    </citation>
    <scope>NUCLEOTIDE SEQUENCE</scope>
    <source>
        <strain evidence="7">B10K-DU-012-47</strain>
    </source>
</reference>